<dbReference type="AlphaFoldDB" id="A0A134AYE8"/>
<evidence type="ECO:0000313" key="2">
    <source>
        <dbReference type="Proteomes" id="UP000070224"/>
    </source>
</evidence>
<accession>A0A134AYE8</accession>
<dbReference type="PATRIC" id="fig|322095.3.peg.2205"/>
<evidence type="ECO:0000313" key="1">
    <source>
        <dbReference type="EMBL" id="KXB72723.1"/>
    </source>
</evidence>
<dbReference type="Proteomes" id="UP000070224">
    <property type="component" value="Unassembled WGS sequence"/>
</dbReference>
<protein>
    <submittedName>
        <fullName evidence="1">Uncharacterized protein</fullName>
    </submittedName>
</protein>
<organism evidence="1 2">
    <name type="scientific">Porphyromonas somerae</name>
    <dbReference type="NCBI Taxonomy" id="322095"/>
    <lineage>
        <taxon>Bacteria</taxon>
        <taxon>Pseudomonadati</taxon>
        <taxon>Bacteroidota</taxon>
        <taxon>Bacteroidia</taxon>
        <taxon>Bacteroidales</taxon>
        <taxon>Porphyromonadaceae</taxon>
        <taxon>Porphyromonas</taxon>
    </lineage>
</organism>
<proteinExistence type="predicted"/>
<sequence length="78" mass="8996">YLVFKTTYIDREKPLREDAFFFARTAIFPPLDKRNTRDKAKGLRITLERYIGELGARCLSTLNRGQDSRKQSPIGMGS</sequence>
<name>A0A134AYE8_9PORP</name>
<dbReference type="EMBL" id="LSDK01000155">
    <property type="protein sequence ID" value="KXB72723.1"/>
    <property type="molecule type" value="Genomic_DNA"/>
</dbReference>
<comment type="caution">
    <text evidence="1">The sequence shown here is derived from an EMBL/GenBank/DDBJ whole genome shotgun (WGS) entry which is preliminary data.</text>
</comment>
<keyword evidence="2" id="KW-1185">Reference proteome</keyword>
<feature type="non-terminal residue" evidence="1">
    <location>
        <position position="1"/>
    </location>
</feature>
<gene>
    <name evidence="1" type="ORF">HMPREF3185_02224</name>
</gene>
<reference evidence="2" key="1">
    <citation type="submission" date="2016-01" db="EMBL/GenBank/DDBJ databases">
        <authorList>
            <person name="Mitreva M."/>
            <person name="Pepin K.H."/>
            <person name="Mihindukulasuriya K.A."/>
            <person name="Fulton R."/>
            <person name="Fronick C."/>
            <person name="O'Laughlin M."/>
            <person name="Miner T."/>
            <person name="Herter B."/>
            <person name="Rosa B.A."/>
            <person name="Cordes M."/>
            <person name="Tomlinson C."/>
            <person name="Wollam A."/>
            <person name="Palsikar V.B."/>
            <person name="Mardis E.R."/>
            <person name="Wilson R.K."/>
        </authorList>
    </citation>
    <scope>NUCLEOTIDE SEQUENCE [LARGE SCALE GENOMIC DNA]</scope>
    <source>
        <strain evidence="2">KA00683</strain>
    </source>
</reference>